<feature type="region of interest" description="Disordered" evidence="1">
    <location>
        <begin position="120"/>
        <end position="208"/>
    </location>
</feature>
<name>A0A0D9P641_METAN</name>
<reference evidence="3" key="1">
    <citation type="journal article" date="2014" name="BMC Genomics">
        <title>The genome sequence of the biocontrol fungus Metarhizium anisopliae and comparative genomics of Metarhizium species.</title>
        <authorList>
            <person name="Pattemore J.A."/>
            <person name="Hane J.K."/>
            <person name="Williams A.H."/>
            <person name="Wilson B.A."/>
            <person name="Stodart B.J."/>
            <person name="Ash G.J."/>
        </authorList>
    </citation>
    <scope>NUCLEOTIDE SEQUENCE [LARGE SCALE GENOMIC DNA]</scope>
    <source>
        <strain evidence="3">BRIP 53293</strain>
    </source>
</reference>
<sequence length="208" mass="22405">MQYMYLRNNGGCAASRSRCPANNGTCGQDLWILEIKDAGVVESLYCKQHSCRRVDDGSLCGKPKGREGKYCLYRMLNCIQNSYFALPTSHLALRPGLQDMLVLKVLTGVQISNAQDPSAKSAAQTTCRTTMPADTNTAKSISRDARTHGSARANKTCGTATRIAARPRDAQTATAPLTRVSSSPRRRRITPETPPATTSSALVRGGAP</sequence>
<keyword evidence="3" id="KW-1185">Reference proteome</keyword>
<evidence type="ECO:0000313" key="2">
    <source>
        <dbReference type="EMBL" id="KJK81546.1"/>
    </source>
</evidence>
<protein>
    <submittedName>
        <fullName evidence="2">Uncharacterized protein</fullName>
    </submittedName>
</protein>
<dbReference type="AlphaFoldDB" id="A0A0D9P641"/>
<proteinExistence type="predicted"/>
<accession>A0A0D9P641</accession>
<dbReference type="Proteomes" id="UP000054544">
    <property type="component" value="Unassembled WGS sequence"/>
</dbReference>
<evidence type="ECO:0000313" key="3">
    <source>
        <dbReference type="Proteomes" id="UP000054544"/>
    </source>
</evidence>
<gene>
    <name evidence="2" type="ORF">H634G_02806</name>
</gene>
<feature type="compositionally biased region" description="Polar residues" evidence="1">
    <location>
        <begin position="120"/>
        <end position="140"/>
    </location>
</feature>
<dbReference type="EMBL" id="KE384725">
    <property type="protein sequence ID" value="KJK81546.1"/>
    <property type="molecule type" value="Genomic_DNA"/>
</dbReference>
<evidence type="ECO:0000256" key="1">
    <source>
        <dbReference type="SAM" id="MobiDB-lite"/>
    </source>
</evidence>
<organism evidence="2 3">
    <name type="scientific">Metarhizium anisopliae BRIP 53293</name>
    <dbReference type="NCBI Taxonomy" id="1291518"/>
    <lineage>
        <taxon>Eukaryota</taxon>
        <taxon>Fungi</taxon>
        <taxon>Dikarya</taxon>
        <taxon>Ascomycota</taxon>
        <taxon>Pezizomycotina</taxon>
        <taxon>Sordariomycetes</taxon>
        <taxon>Hypocreomycetidae</taxon>
        <taxon>Hypocreales</taxon>
        <taxon>Clavicipitaceae</taxon>
        <taxon>Metarhizium</taxon>
    </lineage>
</organism>